<dbReference type="SUPFAM" id="SSF58104">
    <property type="entry name" value="Methyl-accepting chemotaxis protein (MCP) signaling domain"/>
    <property type="match status" value="1"/>
</dbReference>
<feature type="transmembrane region" description="Helical" evidence="12">
    <location>
        <begin position="12"/>
        <end position="32"/>
    </location>
</feature>
<evidence type="ECO:0000259" key="15">
    <source>
        <dbReference type="PROSITE" id="PS50885"/>
    </source>
</evidence>
<dbReference type="Pfam" id="PF17200">
    <property type="entry name" value="sCache_2"/>
    <property type="match status" value="1"/>
</dbReference>
<sequence>MRLSLKAKVLSLAVVPVLLFAVVISLTTVWILQGQARNEVDETRQRLLNDAKATLQSYVEVAMTTIKPLYDAAAPGDTAARGQVVKLLSNTSYGKDGYFFGYDSETIRLFKGNSPDGVGKSFKDNRDPNGVYVNRDLVKVGKDGTHYLQYSSTQPGQTELVPKLGYTEYLPKWDMVIGTSVNLDGIEAQVAVVEAKVQKRMEGVLLSILGVAVVVLLVIAAVGMLLANTILRPLHLMKANLDDIAAGEGDLTRRLAITSQDELGDLAGAFNRFVDKIHGLVRQITEMTSQLTGLVSQVSDQAQRSEQAMERQRHETDQVATAINEMSSAAQEVARSAQGASVAAQQTDAEGQAAKRVVDGSIAQIHALVNDIRNSGVSLDSLQQDVSSIVSVLSVIRSIAEQTNLLALNAAIEAARAGEAGRGFAVVADEVRALASRTQTSTQEIQGMIDRLQKGTEAAVEAMRRSSDAGDGTSAQANEAGASLDTMAQLIGTINSMNAQIASAAEEQTAVAEEINRSVHQIAVAVDSVADETQLGAQTSRSLADLGQRLGQLVGQFRI</sequence>
<dbReference type="InterPro" id="IPR004089">
    <property type="entry name" value="MCPsignal_dom"/>
</dbReference>
<dbReference type="InterPro" id="IPR004090">
    <property type="entry name" value="Chemotax_Me-accpt_rcpt"/>
</dbReference>
<dbReference type="OrthoDB" id="2489132at2"/>
<dbReference type="InterPro" id="IPR003660">
    <property type="entry name" value="HAMP_dom"/>
</dbReference>
<dbReference type="CDD" id="cd06225">
    <property type="entry name" value="HAMP"/>
    <property type="match status" value="1"/>
</dbReference>
<dbReference type="PROSITE" id="PS50192">
    <property type="entry name" value="T_SNARE"/>
    <property type="match status" value="1"/>
</dbReference>
<evidence type="ECO:0000256" key="4">
    <source>
        <dbReference type="ARBA" id="ARBA00022500"/>
    </source>
</evidence>
<evidence type="ECO:0000313" key="16">
    <source>
        <dbReference type="EMBL" id="KGE68132.1"/>
    </source>
</evidence>
<dbReference type="Pfam" id="PF00672">
    <property type="entry name" value="HAMP"/>
    <property type="match status" value="1"/>
</dbReference>
<dbReference type="RefSeq" id="WP_038845133.1">
    <property type="nucleotide sequence ID" value="NZ_ASGY01000073.1"/>
</dbReference>
<evidence type="ECO:0000256" key="8">
    <source>
        <dbReference type="ARBA" id="ARBA00023136"/>
    </source>
</evidence>
<dbReference type="GO" id="GO:0007165">
    <property type="term" value="P:signal transduction"/>
    <property type="evidence" value="ECO:0007669"/>
    <property type="project" value="UniProtKB-KW"/>
</dbReference>
<dbReference type="Gene3D" id="1.10.287.950">
    <property type="entry name" value="Methyl-accepting chemotaxis protein"/>
    <property type="match status" value="1"/>
</dbReference>
<dbReference type="SMART" id="SM00304">
    <property type="entry name" value="HAMP"/>
    <property type="match status" value="1"/>
</dbReference>
<dbReference type="CDD" id="cd11386">
    <property type="entry name" value="MCP_signal"/>
    <property type="match status" value="1"/>
</dbReference>
<dbReference type="GO" id="GO:0006935">
    <property type="term" value="P:chemotaxis"/>
    <property type="evidence" value="ECO:0007669"/>
    <property type="project" value="UniProtKB-KW"/>
</dbReference>
<evidence type="ECO:0000256" key="2">
    <source>
        <dbReference type="ARBA" id="ARBA00022475"/>
    </source>
</evidence>
<reference evidence="16 17" key="1">
    <citation type="journal article" date="2013" name="Genome Announc.">
        <title>Draft Genome Sequence of Pseudomonas fluorescens LMG 5329, a White Line-Inducing Principle-Producing Bioindicator for the Mushroom Pathogen Pseudomonas tolaasii.</title>
        <authorList>
            <person name="Ghequire M.G."/>
            <person name="Rokni-Zadeh H."/>
            <person name="Zarrineh P."/>
            <person name="De Mot R."/>
        </authorList>
    </citation>
    <scope>NUCLEOTIDE SEQUENCE [LARGE SCALE GENOMIC DNA]</scope>
    <source>
        <strain evidence="16 17">LMG 5329</strain>
    </source>
</reference>
<comment type="similarity">
    <text evidence="10">Belongs to the methyl-accepting chemotaxis (MCP) protein family.</text>
</comment>
<dbReference type="Proteomes" id="UP000030060">
    <property type="component" value="Unassembled WGS sequence"/>
</dbReference>
<evidence type="ECO:0000259" key="14">
    <source>
        <dbReference type="PROSITE" id="PS50192"/>
    </source>
</evidence>
<dbReference type="Pfam" id="PF00015">
    <property type="entry name" value="MCPsignal"/>
    <property type="match status" value="1"/>
</dbReference>
<feature type="domain" description="T-SNARE coiled-coil homology" evidence="14">
    <location>
        <begin position="474"/>
        <end position="536"/>
    </location>
</feature>
<keyword evidence="4" id="KW-0145">Chemotaxis</keyword>
<evidence type="ECO:0000256" key="1">
    <source>
        <dbReference type="ARBA" id="ARBA00004429"/>
    </source>
</evidence>
<dbReference type="AlphaFoldDB" id="A0A0A1Z5T9"/>
<evidence type="ECO:0000256" key="6">
    <source>
        <dbReference type="ARBA" id="ARBA00022692"/>
    </source>
</evidence>
<dbReference type="InterPro" id="IPR000727">
    <property type="entry name" value="T_SNARE_dom"/>
</dbReference>
<keyword evidence="7 12" id="KW-1133">Transmembrane helix</keyword>
<evidence type="ECO:0000313" key="17">
    <source>
        <dbReference type="Proteomes" id="UP000030060"/>
    </source>
</evidence>
<accession>A0A0A1Z5T9</accession>
<gene>
    <name evidence="16" type="ORF">K814_0109940</name>
</gene>
<dbReference type="GO" id="GO:0004888">
    <property type="term" value="F:transmembrane signaling receptor activity"/>
    <property type="evidence" value="ECO:0007669"/>
    <property type="project" value="InterPro"/>
</dbReference>
<proteinExistence type="inferred from homology"/>
<dbReference type="FunFam" id="1.10.287.950:FF:000001">
    <property type="entry name" value="Methyl-accepting chemotaxis sensory transducer"/>
    <property type="match status" value="1"/>
</dbReference>
<keyword evidence="8 12" id="KW-0472">Membrane</keyword>
<name>A0A0A1Z5T9_PSEFL</name>
<keyword evidence="5" id="KW-0997">Cell inner membrane</keyword>
<dbReference type="GO" id="GO:0005886">
    <property type="term" value="C:plasma membrane"/>
    <property type="evidence" value="ECO:0007669"/>
    <property type="project" value="UniProtKB-SubCell"/>
</dbReference>
<evidence type="ECO:0000256" key="10">
    <source>
        <dbReference type="ARBA" id="ARBA00029447"/>
    </source>
</evidence>
<comment type="caution">
    <text evidence="16">The sequence shown here is derived from an EMBL/GenBank/DDBJ whole genome shotgun (WGS) entry which is preliminary data.</text>
</comment>
<organism evidence="16 17">
    <name type="scientific">Pseudomonas fluorescens LMG 5329</name>
    <dbReference type="NCBI Taxonomy" id="1324332"/>
    <lineage>
        <taxon>Bacteria</taxon>
        <taxon>Pseudomonadati</taxon>
        <taxon>Pseudomonadota</taxon>
        <taxon>Gammaproteobacteria</taxon>
        <taxon>Pseudomonadales</taxon>
        <taxon>Pseudomonadaceae</taxon>
        <taxon>Pseudomonas</taxon>
    </lineage>
</organism>
<evidence type="ECO:0000256" key="5">
    <source>
        <dbReference type="ARBA" id="ARBA00022519"/>
    </source>
</evidence>
<comment type="subcellular location">
    <subcellularLocation>
        <location evidence="1">Cell inner membrane</location>
        <topology evidence="1">Multi-pass membrane protein</topology>
    </subcellularLocation>
</comment>
<protein>
    <submittedName>
        <fullName evidence="16">Chemotaxis protein</fullName>
    </submittedName>
</protein>
<dbReference type="SMART" id="SM00283">
    <property type="entry name" value="MA"/>
    <property type="match status" value="1"/>
</dbReference>
<dbReference type="InterPro" id="IPR033480">
    <property type="entry name" value="sCache_2"/>
</dbReference>
<dbReference type="EMBL" id="ASGY01000073">
    <property type="protein sequence ID" value="KGE68132.1"/>
    <property type="molecule type" value="Genomic_DNA"/>
</dbReference>
<evidence type="ECO:0000256" key="11">
    <source>
        <dbReference type="PROSITE-ProRule" id="PRU00284"/>
    </source>
</evidence>
<evidence type="ECO:0000256" key="9">
    <source>
        <dbReference type="ARBA" id="ARBA00023224"/>
    </source>
</evidence>
<feature type="transmembrane region" description="Helical" evidence="12">
    <location>
        <begin position="204"/>
        <end position="227"/>
    </location>
</feature>
<dbReference type="Gene3D" id="3.30.450.20">
    <property type="entry name" value="PAS domain"/>
    <property type="match status" value="1"/>
</dbReference>
<evidence type="ECO:0000256" key="7">
    <source>
        <dbReference type="ARBA" id="ARBA00022989"/>
    </source>
</evidence>
<keyword evidence="6 12" id="KW-0812">Transmembrane</keyword>
<dbReference type="PRINTS" id="PR00260">
    <property type="entry name" value="CHEMTRNSDUCR"/>
</dbReference>
<evidence type="ECO:0000256" key="12">
    <source>
        <dbReference type="SAM" id="Phobius"/>
    </source>
</evidence>
<dbReference type="PROSITE" id="PS50111">
    <property type="entry name" value="CHEMOTAXIS_TRANSDUC_2"/>
    <property type="match status" value="1"/>
</dbReference>
<feature type="domain" description="Methyl-accepting transducer" evidence="13">
    <location>
        <begin position="287"/>
        <end position="523"/>
    </location>
</feature>
<evidence type="ECO:0000256" key="3">
    <source>
        <dbReference type="ARBA" id="ARBA00022481"/>
    </source>
</evidence>
<dbReference type="PANTHER" id="PTHR32089:SF119">
    <property type="entry name" value="METHYL-ACCEPTING CHEMOTAXIS PROTEIN CTPL"/>
    <property type="match status" value="1"/>
</dbReference>
<dbReference type="PANTHER" id="PTHR32089">
    <property type="entry name" value="METHYL-ACCEPTING CHEMOTAXIS PROTEIN MCPB"/>
    <property type="match status" value="1"/>
</dbReference>
<evidence type="ECO:0000259" key="13">
    <source>
        <dbReference type="PROSITE" id="PS50111"/>
    </source>
</evidence>
<keyword evidence="2" id="KW-1003">Cell membrane</keyword>
<feature type="domain" description="HAMP" evidence="15">
    <location>
        <begin position="228"/>
        <end position="282"/>
    </location>
</feature>
<dbReference type="PROSITE" id="PS50885">
    <property type="entry name" value="HAMP"/>
    <property type="match status" value="1"/>
</dbReference>
<dbReference type="SMART" id="SM01049">
    <property type="entry name" value="Cache_2"/>
    <property type="match status" value="1"/>
</dbReference>
<keyword evidence="9 11" id="KW-0807">Transducer</keyword>
<keyword evidence="3" id="KW-0488">Methylation</keyword>